<evidence type="ECO:0000256" key="2">
    <source>
        <dbReference type="ARBA" id="ARBA00022737"/>
    </source>
</evidence>
<dbReference type="Pfam" id="PF05659">
    <property type="entry name" value="RPW8"/>
    <property type="match status" value="1"/>
</dbReference>
<dbReference type="InterPro" id="IPR042197">
    <property type="entry name" value="Apaf_helical"/>
</dbReference>
<evidence type="ECO:0000256" key="3">
    <source>
        <dbReference type="ARBA" id="ARBA00022821"/>
    </source>
</evidence>
<keyword evidence="2" id="KW-0677">Repeat</keyword>
<sequence length="798" mass="90102">MMGLVGELVSELLSEIMVKKDRAVKFRRTLEHLASTLKSIEPIIRQIDGVNKRLDWSDEETQKLVDQIKKGKKLVDDCSKVKHRWNFFYKANYQEELEALDEYICRFFMVDMQTQIARNGLETVNEIRAVIESIAPGKTGLRGMCSPPPPPAFTVGFDVPLRDLKIKLLPEHRSVSVLTITGTGGSGKSTLAKSFCWDPEVRDKFKENIFFVTIAKTPKLSTLVSRLFEHNGYKVPGFQSDEDAVNQLEHLLKEIGKSPILMVLDDVWPETASLVDKFVFQIPNYKILVTSRFAIERFGPPYVLKPLGEADAMNLFRHVASLNQSSSHVSDDVLKQIVSGCSGSPLALIVSGRSLSHEPPSVWLSAAKKLSKGSSILDSSSSDDVLASLQRSFDVLDPEISECFRDLALFPEAQRIPAAALVDMWALRDEDDISAMDKIYQLVNRNMADIVVKRKAESGTVDYNYHYVSQHVLLRELAIRQISQEPTEKRNRLSIHINGNKVPAWWSVQNEYHIAARILSISIDEEFNSEWCNLQPTEVEILVLSLRKNKFKLPMFMKNMNKLKVLLITNYDFNCADIENFELHHYLSDLKRIRLEKVSIPFLSKTGVQLKNLQKFSFCMCNVNAAFKNSNVQISDVLPNLEEINIDYCDMVDLPAAISNIVSLKKLSITNCHMLSALPDGIGNLVNLEILRLTSCTNVVEFSDSITNLHQLKFLDISDCVSLSKLPENMGELHNLEELNCRGCAMLSDLPYSITDLGCLKVVICDEDTAAVWEQYTIILTDLILKVAPVDLNLNWLL</sequence>
<dbReference type="GO" id="GO:0006952">
    <property type="term" value="P:defense response"/>
    <property type="evidence" value="ECO:0007669"/>
    <property type="project" value="UniProtKB-KW"/>
</dbReference>
<accession>A0AAN9QDE2</accession>
<dbReference type="PANTHER" id="PTHR36766">
    <property type="entry name" value="PLANT BROAD-SPECTRUM MILDEW RESISTANCE PROTEIN RPW8"/>
    <property type="match status" value="1"/>
</dbReference>
<gene>
    <name evidence="5" type="ORF">VNO77_25345</name>
</gene>
<reference evidence="5 6" key="1">
    <citation type="submission" date="2024-01" db="EMBL/GenBank/DDBJ databases">
        <title>The genomes of 5 underutilized Papilionoideae crops provide insights into root nodulation and disease resistanc.</title>
        <authorList>
            <person name="Jiang F."/>
        </authorList>
    </citation>
    <scope>NUCLEOTIDE SEQUENCE [LARGE SCALE GENOMIC DNA]</scope>
    <source>
        <strain evidence="5">LVBAO_FW01</strain>
        <tissue evidence="5">Leaves</tissue>
    </source>
</reference>
<dbReference type="PANTHER" id="PTHR36766:SF3">
    <property type="entry name" value="RPW8 DOMAIN-CONTAINING PROTEIN"/>
    <property type="match status" value="1"/>
</dbReference>
<keyword evidence="3" id="KW-0611">Plant defense</keyword>
<proteinExistence type="inferred from homology"/>
<feature type="domain" description="RPW8" evidence="4">
    <location>
        <begin position="1"/>
        <end position="146"/>
    </location>
</feature>
<dbReference type="InterPro" id="IPR008808">
    <property type="entry name" value="Powdery_mildew-R_dom"/>
</dbReference>
<dbReference type="PROSITE" id="PS51153">
    <property type="entry name" value="RPW8"/>
    <property type="match status" value="1"/>
</dbReference>
<dbReference type="AlphaFoldDB" id="A0AAN9QDE2"/>
<evidence type="ECO:0000256" key="1">
    <source>
        <dbReference type="ARBA" id="ARBA00008894"/>
    </source>
</evidence>
<dbReference type="Gene3D" id="3.80.10.10">
    <property type="entry name" value="Ribonuclease Inhibitor"/>
    <property type="match status" value="1"/>
</dbReference>
<dbReference type="InterPro" id="IPR002182">
    <property type="entry name" value="NB-ARC"/>
</dbReference>
<dbReference type="PRINTS" id="PR00364">
    <property type="entry name" value="DISEASERSIST"/>
</dbReference>
<keyword evidence="6" id="KW-1185">Reference proteome</keyword>
<evidence type="ECO:0000313" key="5">
    <source>
        <dbReference type="EMBL" id="KAK7331131.1"/>
    </source>
</evidence>
<organism evidence="5 6">
    <name type="scientific">Canavalia gladiata</name>
    <name type="common">Sword bean</name>
    <name type="synonym">Dolichos gladiatus</name>
    <dbReference type="NCBI Taxonomy" id="3824"/>
    <lineage>
        <taxon>Eukaryota</taxon>
        <taxon>Viridiplantae</taxon>
        <taxon>Streptophyta</taxon>
        <taxon>Embryophyta</taxon>
        <taxon>Tracheophyta</taxon>
        <taxon>Spermatophyta</taxon>
        <taxon>Magnoliopsida</taxon>
        <taxon>eudicotyledons</taxon>
        <taxon>Gunneridae</taxon>
        <taxon>Pentapetalae</taxon>
        <taxon>rosids</taxon>
        <taxon>fabids</taxon>
        <taxon>Fabales</taxon>
        <taxon>Fabaceae</taxon>
        <taxon>Papilionoideae</taxon>
        <taxon>50 kb inversion clade</taxon>
        <taxon>NPAAA clade</taxon>
        <taxon>indigoferoid/millettioid clade</taxon>
        <taxon>Phaseoleae</taxon>
        <taxon>Canavalia</taxon>
    </lineage>
</organism>
<comment type="similarity">
    <text evidence="1">Belongs to the disease resistance NB-LRR family.</text>
</comment>
<dbReference type="InterPro" id="IPR032675">
    <property type="entry name" value="LRR_dom_sf"/>
</dbReference>
<dbReference type="Gene3D" id="1.10.8.430">
    <property type="entry name" value="Helical domain of apoptotic protease-activating factors"/>
    <property type="match status" value="1"/>
</dbReference>
<dbReference type="SUPFAM" id="SSF52540">
    <property type="entry name" value="P-loop containing nucleoside triphosphate hydrolases"/>
    <property type="match status" value="1"/>
</dbReference>
<name>A0AAN9QDE2_CANGL</name>
<dbReference type="Gene3D" id="3.40.50.300">
    <property type="entry name" value="P-loop containing nucleotide triphosphate hydrolases"/>
    <property type="match status" value="1"/>
</dbReference>
<dbReference type="InterPro" id="IPR027417">
    <property type="entry name" value="P-loop_NTPase"/>
</dbReference>
<protein>
    <recommendedName>
        <fullName evidence="4">RPW8 domain-containing protein</fullName>
    </recommendedName>
</protein>
<dbReference type="GO" id="GO:0007166">
    <property type="term" value="P:cell surface receptor signaling pathway"/>
    <property type="evidence" value="ECO:0007669"/>
    <property type="project" value="InterPro"/>
</dbReference>
<dbReference type="SUPFAM" id="SSF52047">
    <property type="entry name" value="RNI-like"/>
    <property type="match status" value="1"/>
</dbReference>
<dbReference type="GO" id="GO:0043531">
    <property type="term" value="F:ADP binding"/>
    <property type="evidence" value="ECO:0007669"/>
    <property type="project" value="InterPro"/>
</dbReference>
<comment type="caution">
    <text evidence="5">The sequence shown here is derived from an EMBL/GenBank/DDBJ whole genome shotgun (WGS) entry which is preliminary data.</text>
</comment>
<evidence type="ECO:0000259" key="4">
    <source>
        <dbReference type="PROSITE" id="PS51153"/>
    </source>
</evidence>
<dbReference type="Pfam" id="PF00931">
    <property type="entry name" value="NB-ARC"/>
    <property type="match status" value="1"/>
</dbReference>
<dbReference type="InterPro" id="IPR036388">
    <property type="entry name" value="WH-like_DNA-bd_sf"/>
</dbReference>
<dbReference type="InterPro" id="IPR036537">
    <property type="entry name" value="Adaptor_Cbl_N_dom_sf"/>
</dbReference>
<dbReference type="Gene3D" id="1.20.930.20">
    <property type="entry name" value="Adaptor protein Cbl, N-terminal domain"/>
    <property type="match status" value="1"/>
</dbReference>
<dbReference type="Proteomes" id="UP001367508">
    <property type="component" value="Unassembled WGS sequence"/>
</dbReference>
<dbReference type="Gene3D" id="1.10.10.10">
    <property type="entry name" value="Winged helix-like DNA-binding domain superfamily/Winged helix DNA-binding domain"/>
    <property type="match status" value="1"/>
</dbReference>
<evidence type="ECO:0000313" key="6">
    <source>
        <dbReference type="Proteomes" id="UP001367508"/>
    </source>
</evidence>
<dbReference type="EMBL" id="JAYMYQ010000005">
    <property type="protein sequence ID" value="KAK7331131.1"/>
    <property type="molecule type" value="Genomic_DNA"/>
</dbReference>